<accession>A0A2U1E6F5</accession>
<dbReference type="EMBL" id="QEKV01000001">
    <property type="protein sequence ID" value="PVY95523.1"/>
    <property type="molecule type" value="Genomic_DNA"/>
</dbReference>
<dbReference type="Proteomes" id="UP000245793">
    <property type="component" value="Unassembled WGS sequence"/>
</dbReference>
<dbReference type="AlphaFoldDB" id="A0A2U1E6F5"/>
<evidence type="ECO:0000259" key="1">
    <source>
        <dbReference type="PROSITE" id="PS50404"/>
    </source>
</evidence>
<dbReference type="SUPFAM" id="SSF52833">
    <property type="entry name" value="Thioredoxin-like"/>
    <property type="match status" value="1"/>
</dbReference>
<gene>
    <name evidence="2" type="ORF">C7381_10148</name>
</gene>
<dbReference type="PANTHER" id="PTHR43968">
    <property type="match status" value="1"/>
</dbReference>
<sequence>MQNLTLYIMNTCPFCKKVLRFIEKNSIEGIEVKDIIGNKENENELIEKGGKKQVPMLMIGDKPMYESDDIIEYLKENM</sequence>
<keyword evidence="3" id="KW-1185">Reference proteome</keyword>
<feature type="domain" description="GST N-terminal" evidence="1">
    <location>
        <begin position="2"/>
        <end position="78"/>
    </location>
</feature>
<proteinExistence type="predicted"/>
<comment type="caution">
    <text evidence="2">The sequence shown here is derived from an EMBL/GenBank/DDBJ whole genome shotgun (WGS) entry which is preliminary data.</text>
</comment>
<dbReference type="PANTHER" id="PTHR43968:SF6">
    <property type="entry name" value="GLUTATHIONE S-TRANSFERASE OMEGA"/>
    <property type="match status" value="1"/>
</dbReference>
<evidence type="ECO:0000313" key="3">
    <source>
        <dbReference type="Proteomes" id="UP000245793"/>
    </source>
</evidence>
<evidence type="ECO:0000313" key="2">
    <source>
        <dbReference type="EMBL" id="PVY95523.1"/>
    </source>
</evidence>
<dbReference type="GO" id="GO:0005737">
    <property type="term" value="C:cytoplasm"/>
    <property type="evidence" value="ECO:0007669"/>
    <property type="project" value="TreeGrafter"/>
</dbReference>
<name>A0A2U1E6F5_9FIRM</name>
<protein>
    <submittedName>
        <fullName evidence="2">Glutaredoxin</fullName>
    </submittedName>
</protein>
<dbReference type="InterPro" id="IPR011767">
    <property type="entry name" value="GLR_AS"/>
</dbReference>
<dbReference type="RefSeq" id="WP_116479463.1">
    <property type="nucleotide sequence ID" value="NZ_CAUPJO010000015.1"/>
</dbReference>
<organism evidence="2 3">
    <name type="scientific">Ezakiella coagulans</name>
    <dbReference type="NCBI Taxonomy" id="46507"/>
    <lineage>
        <taxon>Bacteria</taxon>
        <taxon>Bacillati</taxon>
        <taxon>Bacillota</taxon>
        <taxon>Tissierellia</taxon>
        <taxon>Ezakiella</taxon>
    </lineage>
</organism>
<dbReference type="Gene3D" id="3.40.30.10">
    <property type="entry name" value="Glutaredoxin"/>
    <property type="match status" value="1"/>
</dbReference>
<dbReference type="Pfam" id="PF13417">
    <property type="entry name" value="GST_N_3"/>
    <property type="match status" value="1"/>
</dbReference>
<dbReference type="CDD" id="cd00570">
    <property type="entry name" value="GST_N_family"/>
    <property type="match status" value="1"/>
</dbReference>
<reference evidence="2 3" key="1">
    <citation type="submission" date="2018-04" db="EMBL/GenBank/DDBJ databases">
        <title>Genomic Encyclopedia of Type Strains, Phase IV (KMG-IV): sequencing the most valuable type-strain genomes for metagenomic binning, comparative biology and taxonomic classification.</title>
        <authorList>
            <person name="Goeker M."/>
        </authorList>
    </citation>
    <scope>NUCLEOTIDE SEQUENCE [LARGE SCALE GENOMIC DNA]</scope>
    <source>
        <strain evidence="2 3">DSM 20705</strain>
    </source>
</reference>
<dbReference type="PROSITE" id="PS00195">
    <property type="entry name" value="GLUTAREDOXIN_1"/>
    <property type="match status" value="1"/>
</dbReference>
<dbReference type="InterPro" id="IPR004045">
    <property type="entry name" value="Glutathione_S-Trfase_N"/>
</dbReference>
<dbReference type="InterPro" id="IPR036249">
    <property type="entry name" value="Thioredoxin-like_sf"/>
</dbReference>
<dbReference type="PROSITE" id="PS50404">
    <property type="entry name" value="GST_NTER"/>
    <property type="match status" value="1"/>
</dbReference>
<dbReference type="InterPro" id="IPR050983">
    <property type="entry name" value="GST_Omega/HSP26"/>
</dbReference>
<dbReference type="PROSITE" id="PS51354">
    <property type="entry name" value="GLUTAREDOXIN_2"/>
    <property type="match status" value="1"/>
</dbReference>